<reference evidence="1 2" key="1">
    <citation type="submission" date="2011-04" db="EMBL/GenBank/DDBJ databases">
        <authorList>
            <person name="Muzny D."/>
            <person name="Qin X."/>
            <person name="Deng J."/>
            <person name="Jiang H."/>
            <person name="Liu Y."/>
            <person name="Qu J."/>
            <person name="Song X.-Z."/>
            <person name="Zhang L."/>
            <person name="Thornton R."/>
            <person name="Coyle M."/>
            <person name="Francisco L."/>
            <person name="Jackson L."/>
            <person name="Javaid M."/>
            <person name="Korchina V."/>
            <person name="Kovar C."/>
            <person name="Mata R."/>
            <person name="Mathew T."/>
            <person name="Ngo R."/>
            <person name="Nguyen L."/>
            <person name="Nguyen N."/>
            <person name="Okwuonu G."/>
            <person name="Ongeri F."/>
            <person name="Pham C."/>
            <person name="Simmons D."/>
            <person name="Wilczek-Boney K."/>
            <person name="Hale W."/>
            <person name="Jakkamsetti A."/>
            <person name="Pham P."/>
            <person name="Ruth R."/>
            <person name="San Lucas F."/>
            <person name="Warren J."/>
            <person name="Zhang J."/>
            <person name="Zhao Z."/>
            <person name="Zhou C."/>
            <person name="Zhu D."/>
            <person name="Lee S."/>
            <person name="Bess C."/>
            <person name="Blankenburg K."/>
            <person name="Forbes L."/>
            <person name="Fu Q."/>
            <person name="Gubbala S."/>
            <person name="Hirani K."/>
            <person name="Jayaseelan J.C."/>
            <person name="Lara F."/>
            <person name="Munidasa M."/>
            <person name="Palculict T."/>
            <person name="Patil S."/>
            <person name="Pu L.-L."/>
            <person name="Saada N."/>
            <person name="Tang L."/>
            <person name="Weissenberger G."/>
            <person name="Zhu Y."/>
            <person name="Hemphill L."/>
            <person name="Shang Y."/>
            <person name="Youmans B."/>
            <person name="Ayvaz T."/>
            <person name="Ross M."/>
            <person name="Santibanez J."/>
            <person name="Aqrawi P."/>
            <person name="Gross S."/>
            <person name="Joshi V."/>
            <person name="Fowler G."/>
            <person name="Nazareth L."/>
            <person name="Reid J."/>
            <person name="Worley K."/>
            <person name="Petrosino J."/>
            <person name="Highlander S."/>
            <person name="Gibbs R."/>
        </authorList>
    </citation>
    <scope>NUCLEOTIDE SEQUENCE [LARGE SCALE GENOMIC DNA]</scope>
    <source>
        <strain evidence="1 2">2681</strain>
    </source>
</reference>
<evidence type="ECO:0000313" key="2">
    <source>
        <dbReference type="Proteomes" id="UP000005316"/>
    </source>
</evidence>
<gene>
    <name evidence="1" type="ORF">HMPREF9372_0070</name>
</gene>
<evidence type="ECO:0000313" key="1">
    <source>
        <dbReference type="EMBL" id="EGQ27911.1"/>
    </source>
</evidence>
<dbReference type="HOGENOM" id="CLU_3140862_0_0_9"/>
<name>F9DMP0_9BACL</name>
<dbReference type="EMBL" id="AFPZ01000003">
    <property type="protein sequence ID" value="EGQ27911.1"/>
    <property type="molecule type" value="Genomic_DNA"/>
</dbReference>
<proteinExistence type="predicted"/>
<sequence>MSLLAGKSSVDGVTPTNFGFLFLNGDSELIYKPCVKDFQKLITAEQHKN</sequence>
<dbReference type="AlphaFoldDB" id="F9DMP0"/>
<accession>F9DMP0</accession>
<comment type="caution">
    <text evidence="1">The sequence shown here is derived from an EMBL/GenBank/DDBJ whole genome shotgun (WGS) entry which is preliminary data.</text>
</comment>
<organism evidence="1 2">
    <name type="scientific">Sporosarcina newyorkensis 2681</name>
    <dbReference type="NCBI Taxonomy" id="1027292"/>
    <lineage>
        <taxon>Bacteria</taxon>
        <taxon>Bacillati</taxon>
        <taxon>Bacillota</taxon>
        <taxon>Bacilli</taxon>
        <taxon>Bacillales</taxon>
        <taxon>Caryophanaceae</taxon>
        <taxon>Sporosarcina</taxon>
    </lineage>
</organism>
<dbReference type="Proteomes" id="UP000005316">
    <property type="component" value="Unassembled WGS sequence"/>
</dbReference>
<protein>
    <submittedName>
        <fullName evidence="1">Uncharacterized protein</fullName>
    </submittedName>
</protein>